<dbReference type="EMBL" id="RJVO01000002">
    <property type="protein sequence ID" value="ROH91815.1"/>
    <property type="molecule type" value="Genomic_DNA"/>
</dbReference>
<evidence type="ECO:0000313" key="2">
    <source>
        <dbReference type="EMBL" id="ROH91815.1"/>
    </source>
</evidence>
<feature type="transmembrane region" description="Helical" evidence="1">
    <location>
        <begin position="39"/>
        <end position="59"/>
    </location>
</feature>
<keyword evidence="1" id="KW-1133">Transmembrane helix</keyword>
<name>A0A3N0VGJ1_9GAMM</name>
<dbReference type="Proteomes" id="UP000282106">
    <property type="component" value="Unassembled WGS sequence"/>
</dbReference>
<evidence type="ECO:0000256" key="1">
    <source>
        <dbReference type="SAM" id="Phobius"/>
    </source>
</evidence>
<dbReference type="AlphaFoldDB" id="A0A3N0VGJ1"/>
<dbReference type="InterPro" id="IPR019253">
    <property type="entry name" value="DUF2244_TM"/>
</dbReference>
<reference evidence="2 3" key="1">
    <citation type="submission" date="2018-10" db="EMBL/GenBank/DDBJ databases">
        <authorList>
            <person name="Chen W.-M."/>
        </authorList>
    </citation>
    <scope>NUCLEOTIDE SEQUENCE [LARGE SCALE GENOMIC DNA]</scope>
    <source>
        <strain evidence="2 3">THS-13</strain>
    </source>
</reference>
<keyword evidence="3" id="KW-1185">Reference proteome</keyword>
<proteinExistence type="predicted"/>
<dbReference type="Pfam" id="PF10003">
    <property type="entry name" value="DUF2244"/>
    <property type="match status" value="1"/>
</dbReference>
<gene>
    <name evidence="2" type="ORF">ED208_05400</name>
</gene>
<protein>
    <submittedName>
        <fullName evidence="2">DUF2244 domain-containing protein</fullName>
    </submittedName>
</protein>
<feature type="transmembrane region" description="Helical" evidence="1">
    <location>
        <begin position="65"/>
        <end position="84"/>
    </location>
</feature>
<evidence type="ECO:0000313" key="3">
    <source>
        <dbReference type="Proteomes" id="UP000282106"/>
    </source>
</evidence>
<keyword evidence="1" id="KW-0472">Membrane</keyword>
<organism evidence="2 3">
    <name type="scientific">Stagnimonas aquatica</name>
    <dbReference type="NCBI Taxonomy" id="2689987"/>
    <lineage>
        <taxon>Bacteria</taxon>
        <taxon>Pseudomonadati</taxon>
        <taxon>Pseudomonadota</taxon>
        <taxon>Gammaproteobacteria</taxon>
        <taxon>Nevskiales</taxon>
        <taxon>Nevskiaceae</taxon>
        <taxon>Stagnimonas</taxon>
    </lineage>
</organism>
<accession>A0A3N0VGJ1</accession>
<comment type="caution">
    <text evidence="2">The sequence shown here is derived from an EMBL/GenBank/DDBJ whole genome shotgun (WGS) entry which is preliminary data.</text>
</comment>
<keyword evidence="1" id="KW-0812">Transmembrane</keyword>
<sequence>MRRLCGCGIFRGCRKANPMHASDTRLVIGPNASLSPRQALLFMALVCSAALPVAIGFALVGLWPILPFAGLELGALALALWVSLRRNRYREVIDFEADRVRVGYGWMQAGAVAQIDWPRVWTRVELLPGGNRHQPSQLRLRQAGQILRLGRCLTDEERERLHRRLKELLPPVWSYTPAEESERNPTQEVLTGG</sequence>
<dbReference type="InParanoid" id="A0A3N0VGJ1"/>